<proteinExistence type="predicted"/>
<evidence type="ECO:0000256" key="2">
    <source>
        <dbReference type="ARBA" id="ARBA00022884"/>
    </source>
</evidence>
<dbReference type="SMART" id="SM00360">
    <property type="entry name" value="RRM"/>
    <property type="match status" value="2"/>
</dbReference>
<dbReference type="InterPro" id="IPR000504">
    <property type="entry name" value="RRM_dom"/>
</dbReference>
<dbReference type="Gene3D" id="3.30.70.330">
    <property type="match status" value="2"/>
</dbReference>
<dbReference type="Proteomes" id="UP001359485">
    <property type="component" value="Unassembled WGS sequence"/>
</dbReference>
<keyword evidence="5" id="KW-1185">Reference proteome</keyword>
<protein>
    <recommendedName>
        <fullName evidence="3">RRM domain-containing protein</fullName>
    </recommendedName>
</protein>
<keyword evidence="2" id="KW-0694">RNA-binding</keyword>
<organism evidence="4 5">
    <name type="scientific">Polyplax serrata</name>
    <name type="common">Common mouse louse</name>
    <dbReference type="NCBI Taxonomy" id="468196"/>
    <lineage>
        <taxon>Eukaryota</taxon>
        <taxon>Metazoa</taxon>
        <taxon>Ecdysozoa</taxon>
        <taxon>Arthropoda</taxon>
        <taxon>Hexapoda</taxon>
        <taxon>Insecta</taxon>
        <taxon>Pterygota</taxon>
        <taxon>Neoptera</taxon>
        <taxon>Paraneoptera</taxon>
        <taxon>Psocodea</taxon>
        <taxon>Troctomorpha</taxon>
        <taxon>Phthiraptera</taxon>
        <taxon>Anoplura</taxon>
        <taxon>Polyplacidae</taxon>
        <taxon>Polyplax</taxon>
    </lineage>
</organism>
<accession>A0ABR1ALZ5</accession>
<comment type="caution">
    <text evidence="4">The sequence shown here is derived from an EMBL/GenBank/DDBJ whole genome shotgun (WGS) entry which is preliminary data.</text>
</comment>
<dbReference type="InterPro" id="IPR035979">
    <property type="entry name" value="RBD_domain_sf"/>
</dbReference>
<reference evidence="4 5" key="1">
    <citation type="submission" date="2023-09" db="EMBL/GenBank/DDBJ databases">
        <title>Genomes of two closely related lineages of the louse Polyplax serrata with different host specificities.</title>
        <authorList>
            <person name="Martinu J."/>
            <person name="Tarabai H."/>
            <person name="Stefka J."/>
            <person name="Hypsa V."/>
        </authorList>
    </citation>
    <scope>NUCLEOTIDE SEQUENCE [LARGE SCALE GENOMIC DNA]</scope>
    <source>
        <strain evidence="4">98ZLc_SE</strain>
    </source>
</reference>
<feature type="domain" description="RRM" evidence="3">
    <location>
        <begin position="230"/>
        <end position="307"/>
    </location>
</feature>
<evidence type="ECO:0000313" key="5">
    <source>
        <dbReference type="Proteomes" id="UP001359485"/>
    </source>
</evidence>
<evidence type="ECO:0000313" key="4">
    <source>
        <dbReference type="EMBL" id="KAK6622315.1"/>
    </source>
</evidence>
<dbReference type="SUPFAM" id="SSF54928">
    <property type="entry name" value="RNA-binding domain, RBD"/>
    <property type="match status" value="2"/>
</dbReference>
<dbReference type="InterPro" id="IPR050666">
    <property type="entry name" value="ESRP"/>
</dbReference>
<feature type="domain" description="RRM" evidence="3">
    <location>
        <begin position="98"/>
        <end position="182"/>
    </location>
</feature>
<dbReference type="InterPro" id="IPR012677">
    <property type="entry name" value="Nucleotide-bd_a/b_plait_sf"/>
</dbReference>
<name>A0ABR1ALZ5_POLSC</name>
<sequence>MADWNRPCGRVARETVAVPPYPVCLLNLFRFLLADGPIAIVLKGEFGADGENCRQVGGHIKGIKAMTDRIQQMLLRNQRDDFVLGNDAQQFLNKRGIIVRMRGLPYECSAKQVSNGGGGIDFFREGEQSCEVFDGENGILFVKKPDGRSTGDAFVQFVHESEADTALSKHKELIGTRYIELFRTTPAEVEQVLRKAQETKPRVPVQLPLVAPIPSTVPQHVITSGTKKDCIRLRGLPYEAQVEHILDFLGDNANNIVLQGVHMVYNVHGQPSGEAFIQMNSEASASQAANHCHHRYINFGKKQRYVEVFQCSGDDMNAFLTSGHVSPKATSVISPGIENNIPGMGVPFSSTLLPYYEPSPMSLMPFVQTNPFIINPFALQQPQQVAAATAASFLNKSQPKGIYPVAPSTYAWPPDDSFKPTSTAAETLVKHKTADADAIPAQPDVYSPYTAAAAAAAAAAAQPGVYFLHPNVPRVMSNPMFSKPGFPSVPGPVLFPPVTPQITPMGVLGVKRSWEQAFPLETGTVQGAKRWPTPQIATFAAPGFFPDVG</sequence>
<keyword evidence="1" id="KW-0677">Repeat</keyword>
<evidence type="ECO:0000256" key="1">
    <source>
        <dbReference type="ARBA" id="ARBA00022737"/>
    </source>
</evidence>
<evidence type="ECO:0000259" key="3">
    <source>
        <dbReference type="SMART" id="SM00360"/>
    </source>
</evidence>
<dbReference type="EMBL" id="JAWJWF010000047">
    <property type="protein sequence ID" value="KAK6622315.1"/>
    <property type="molecule type" value="Genomic_DNA"/>
</dbReference>
<gene>
    <name evidence="4" type="ORF">RUM44_002126</name>
</gene>
<dbReference type="PANTHER" id="PTHR13976">
    <property type="entry name" value="HETEROGENEOUS NUCLEAR RIBONUCLEOPROTEIN-RELATED"/>
    <property type="match status" value="1"/>
</dbReference>